<protein>
    <submittedName>
        <fullName evidence="1">Uncharacterized protein</fullName>
    </submittedName>
</protein>
<dbReference type="Proteomes" id="UP000054565">
    <property type="component" value="Unassembled WGS sequence"/>
</dbReference>
<proteinExistence type="predicted"/>
<dbReference type="AlphaFoldDB" id="A0A0J6YGY6"/>
<organism evidence="1 2">
    <name type="scientific">Coccidioides immitis RMSCC 2394</name>
    <dbReference type="NCBI Taxonomy" id="404692"/>
    <lineage>
        <taxon>Eukaryota</taxon>
        <taxon>Fungi</taxon>
        <taxon>Dikarya</taxon>
        <taxon>Ascomycota</taxon>
        <taxon>Pezizomycotina</taxon>
        <taxon>Eurotiomycetes</taxon>
        <taxon>Eurotiomycetidae</taxon>
        <taxon>Onygenales</taxon>
        <taxon>Onygenaceae</taxon>
        <taxon>Coccidioides</taxon>
    </lineage>
</organism>
<sequence length="189" mass="21126">MQNTAADPDLMLAMLHYLPKSKDSFIILLGAKIVQYAVCVPNQDVLLAMPPPFQEWHEAVTELECHRTWWNVHYAPLSTYHTTFSARIIRIQLIAVNSGSKNMVPKSVIVRPFPRPLRQRSKVVERVPVQLGTAVYGARTCHVPSGSASDILAGFLVREALVDATWMRQGYLCQPASAKTLSQSGLLWD</sequence>
<evidence type="ECO:0000313" key="1">
    <source>
        <dbReference type="EMBL" id="KMP07961.1"/>
    </source>
</evidence>
<dbReference type="EMBL" id="DS028097">
    <property type="protein sequence ID" value="KMP07961.1"/>
    <property type="molecule type" value="Genomic_DNA"/>
</dbReference>
<name>A0A0J6YGY6_COCIT</name>
<reference evidence="2" key="1">
    <citation type="journal article" date="2010" name="Genome Res.">
        <title>Population genomic sequencing of Coccidioides fungi reveals recent hybridization and transposon control.</title>
        <authorList>
            <person name="Neafsey D.E."/>
            <person name="Barker B.M."/>
            <person name="Sharpton T.J."/>
            <person name="Stajich J.E."/>
            <person name="Park D.J."/>
            <person name="Whiston E."/>
            <person name="Hung C.-Y."/>
            <person name="McMahan C."/>
            <person name="White J."/>
            <person name="Sykes S."/>
            <person name="Heiman D."/>
            <person name="Young S."/>
            <person name="Zeng Q."/>
            <person name="Abouelleil A."/>
            <person name="Aftuck L."/>
            <person name="Bessette D."/>
            <person name="Brown A."/>
            <person name="FitzGerald M."/>
            <person name="Lui A."/>
            <person name="Macdonald J.P."/>
            <person name="Priest M."/>
            <person name="Orbach M.J."/>
            <person name="Galgiani J.N."/>
            <person name="Kirkland T.N."/>
            <person name="Cole G.T."/>
            <person name="Birren B.W."/>
            <person name="Henn M.R."/>
            <person name="Taylor J.W."/>
            <person name="Rounsley S.D."/>
        </authorList>
    </citation>
    <scope>NUCLEOTIDE SEQUENCE [LARGE SCALE GENOMIC DNA]</scope>
    <source>
        <strain evidence="2">RMSCC 2394</strain>
    </source>
</reference>
<gene>
    <name evidence="1" type="ORF">CIRG_07642</name>
</gene>
<evidence type="ECO:0000313" key="2">
    <source>
        <dbReference type="Proteomes" id="UP000054565"/>
    </source>
</evidence>
<accession>A0A0J6YGY6</accession>